<dbReference type="SUPFAM" id="SSF52949">
    <property type="entry name" value="Macro domain-like"/>
    <property type="match status" value="1"/>
</dbReference>
<evidence type="ECO:0000259" key="1">
    <source>
        <dbReference type="PROSITE" id="PS51154"/>
    </source>
</evidence>
<dbReference type="PANTHER" id="PTHR12521">
    <property type="entry name" value="PROTEIN C6ORF130"/>
    <property type="match status" value="1"/>
</dbReference>
<dbReference type="PANTHER" id="PTHR12521:SF0">
    <property type="entry name" value="ADP-RIBOSE GLYCOHYDROLASE OARD1"/>
    <property type="match status" value="1"/>
</dbReference>
<keyword evidence="3" id="KW-1185">Reference proteome</keyword>
<dbReference type="InterPro" id="IPR043472">
    <property type="entry name" value="Macro_dom-like"/>
</dbReference>
<feature type="domain" description="Macro" evidence="1">
    <location>
        <begin position="1"/>
        <end position="151"/>
    </location>
</feature>
<organism evidence="2 3">
    <name type="scientific">Rhodococcus phage Weasels2</name>
    <dbReference type="NCBI Taxonomy" id="1897437"/>
    <lineage>
        <taxon>Viruses</taxon>
        <taxon>Duplodnaviria</taxon>
        <taxon>Heunggongvirae</taxon>
        <taxon>Uroviricota</taxon>
        <taxon>Caudoviricetes</taxon>
        <taxon>Weaselvirus</taxon>
        <taxon>Weaselvirus weasel</taxon>
    </lineage>
</organism>
<dbReference type="InterPro" id="IPR002589">
    <property type="entry name" value="Macro_dom"/>
</dbReference>
<proteinExistence type="predicted"/>
<evidence type="ECO:0000313" key="2">
    <source>
        <dbReference type="EMBL" id="AOZ63809.1"/>
    </source>
</evidence>
<dbReference type="GO" id="GO:0140291">
    <property type="term" value="P:peptidyl-glutamate ADP-deribosylation"/>
    <property type="evidence" value="ECO:0007669"/>
    <property type="project" value="TreeGrafter"/>
</dbReference>
<dbReference type="EMBL" id="KX774321">
    <property type="protein sequence ID" value="AOZ63809.1"/>
    <property type="molecule type" value="Genomic_DNA"/>
</dbReference>
<name>A0A1I9SAK3_9CAUD</name>
<dbReference type="OrthoDB" id="15963at10239"/>
<dbReference type="Pfam" id="PF01661">
    <property type="entry name" value="Macro"/>
    <property type="match status" value="1"/>
</dbReference>
<accession>A0A1I9SAK3</accession>
<dbReference type="InterPro" id="IPR050892">
    <property type="entry name" value="ADP-ribose_metab_enzymes"/>
</dbReference>
<sequence>MIREFKGNIFESRARIIAHGCNCVGLMGAGLAAQMSQRFPEMYKAYQKLCDDKEFNPGSCFLWSVEWDSELDHFYYIANLGTQFYPGRNAKMEYIKDSVAELLFQAHGLFIDRVAIPRLGCGIGGLAWDDVLLMLEEEFGRHNVDIDVYFM</sequence>
<dbReference type="CDD" id="cd02901">
    <property type="entry name" value="Macro_Poa1p-like"/>
    <property type="match status" value="1"/>
</dbReference>
<gene>
    <name evidence="2" type="ORF">SEA_WEASELS2_231</name>
</gene>
<dbReference type="Gene3D" id="3.40.220.10">
    <property type="entry name" value="Leucine Aminopeptidase, subunit E, domain 1"/>
    <property type="match status" value="1"/>
</dbReference>
<protein>
    <submittedName>
        <fullName evidence="2">Phosphatase</fullName>
    </submittedName>
</protein>
<reference evidence="3" key="1">
    <citation type="submission" date="2016-08" db="EMBL/GenBank/DDBJ databases">
        <authorList>
            <person name="Seilhamer J.J."/>
        </authorList>
    </citation>
    <scope>NUCLEOTIDE SEQUENCE [LARGE SCALE GENOMIC DNA]</scope>
</reference>
<dbReference type="SMART" id="SM00506">
    <property type="entry name" value="A1pp"/>
    <property type="match status" value="1"/>
</dbReference>
<dbReference type="Proteomes" id="UP000224902">
    <property type="component" value="Segment"/>
</dbReference>
<evidence type="ECO:0000313" key="3">
    <source>
        <dbReference type="Proteomes" id="UP000224902"/>
    </source>
</evidence>
<dbReference type="PROSITE" id="PS51154">
    <property type="entry name" value="MACRO"/>
    <property type="match status" value="1"/>
</dbReference>